<dbReference type="SUPFAM" id="SSF55194">
    <property type="entry name" value="Ribosome recycling factor, RRF"/>
    <property type="match status" value="1"/>
</dbReference>
<evidence type="ECO:0000256" key="2">
    <source>
        <dbReference type="ARBA" id="ARBA00022917"/>
    </source>
</evidence>
<accession>A0A2A9N824</accession>
<dbReference type="PANTHER" id="PTHR20982">
    <property type="entry name" value="RIBOSOME RECYCLING FACTOR"/>
    <property type="match status" value="1"/>
</dbReference>
<keyword evidence="2" id="KW-0648">Protein biosynthesis</keyword>
<dbReference type="AlphaFoldDB" id="A0A2A9N824"/>
<dbReference type="InterPro" id="IPR036191">
    <property type="entry name" value="RRF_sf"/>
</dbReference>
<proteinExistence type="inferred from homology"/>
<dbReference type="Pfam" id="PF01765">
    <property type="entry name" value="RRF"/>
    <property type="match status" value="1"/>
</dbReference>
<dbReference type="GO" id="GO:0043023">
    <property type="term" value="F:ribosomal large subunit binding"/>
    <property type="evidence" value="ECO:0007669"/>
    <property type="project" value="TreeGrafter"/>
</dbReference>
<evidence type="ECO:0000256" key="1">
    <source>
        <dbReference type="ARBA" id="ARBA00005912"/>
    </source>
</evidence>
<gene>
    <name evidence="5" type="ORF">AMATHDRAFT_77506</name>
</gene>
<evidence type="ECO:0000256" key="3">
    <source>
        <dbReference type="ARBA" id="ARBA00024909"/>
    </source>
</evidence>
<dbReference type="STRING" id="703135.A0A2A9N824"/>
<dbReference type="EMBL" id="KZ302158">
    <property type="protein sequence ID" value="PFH46795.1"/>
    <property type="molecule type" value="Genomic_DNA"/>
</dbReference>
<dbReference type="GO" id="GO:0006412">
    <property type="term" value="P:translation"/>
    <property type="evidence" value="ECO:0007669"/>
    <property type="project" value="UniProtKB-KW"/>
</dbReference>
<dbReference type="Gene3D" id="3.30.1360.40">
    <property type="match status" value="1"/>
</dbReference>
<evidence type="ECO:0000259" key="4">
    <source>
        <dbReference type="Pfam" id="PF01765"/>
    </source>
</evidence>
<dbReference type="InterPro" id="IPR023584">
    <property type="entry name" value="Ribosome_recyc_fac_dom"/>
</dbReference>
<dbReference type="OrthoDB" id="407355at2759"/>
<evidence type="ECO:0000313" key="5">
    <source>
        <dbReference type="EMBL" id="PFH46795.1"/>
    </source>
</evidence>
<comment type="function">
    <text evidence="3">Necessary for protein synthesis in mitochondria. Functions as a ribosome recycling factor in mitochondria.</text>
</comment>
<dbReference type="Proteomes" id="UP000242287">
    <property type="component" value="Unassembled WGS sequence"/>
</dbReference>
<evidence type="ECO:0000313" key="6">
    <source>
        <dbReference type="Proteomes" id="UP000242287"/>
    </source>
</evidence>
<comment type="similarity">
    <text evidence="1">Belongs to the RRF family.</text>
</comment>
<feature type="domain" description="Ribosome recycling factor" evidence="4">
    <location>
        <begin position="57"/>
        <end position="215"/>
    </location>
</feature>
<dbReference type="GO" id="GO:0005739">
    <property type="term" value="C:mitochondrion"/>
    <property type="evidence" value="ECO:0007669"/>
    <property type="project" value="TreeGrafter"/>
</dbReference>
<dbReference type="InterPro" id="IPR002661">
    <property type="entry name" value="Ribosome_recyc_fac"/>
</dbReference>
<dbReference type="Gene3D" id="1.10.132.20">
    <property type="entry name" value="Ribosome-recycling factor"/>
    <property type="match status" value="1"/>
</dbReference>
<reference evidence="5 6" key="1">
    <citation type="submission" date="2014-02" db="EMBL/GenBank/DDBJ databases">
        <title>Transposable element dynamics among asymbiotic and ectomycorrhizal Amanita fungi.</title>
        <authorList>
            <consortium name="DOE Joint Genome Institute"/>
            <person name="Hess J."/>
            <person name="Skrede I."/>
            <person name="Wolfe B."/>
            <person name="LaButti K."/>
            <person name="Ohm R.A."/>
            <person name="Grigoriev I.V."/>
            <person name="Pringle A."/>
        </authorList>
    </citation>
    <scope>NUCLEOTIDE SEQUENCE [LARGE SCALE GENOMIC DNA]</scope>
    <source>
        <strain evidence="5 6">SKay4041</strain>
    </source>
</reference>
<keyword evidence="6" id="KW-1185">Reference proteome</keyword>
<dbReference type="PANTHER" id="PTHR20982:SF3">
    <property type="entry name" value="MITOCHONDRIAL RIBOSOME RECYCLING FACTOR PSEUDO 1"/>
    <property type="match status" value="1"/>
</dbReference>
<sequence length="220" mass="24365">MSLTLVHKSVSTSTLIPGSQQPLTSEASREEYARAETSMRTAVEWYRKECAAAESRANGRVTPNVLAPVRVKVSGNAREGVVESAGGGLGVRLEQVATVGVRDGTMLLVTVFDEHTLKQVEQAIYEAKIPNVVPQKQDSRTIKIPMPKPTVEARHAIYTAQQRKAEDIRVQIRKQHQTSIKKGKYEKRSIELTEFQKLADRYIADVDQILANLKKATGAK</sequence>
<organism evidence="5 6">
    <name type="scientific">Amanita thiersii Skay4041</name>
    <dbReference type="NCBI Taxonomy" id="703135"/>
    <lineage>
        <taxon>Eukaryota</taxon>
        <taxon>Fungi</taxon>
        <taxon>Dikarya</taxon>
        <taxon>Basidiomycota</taxon>
        <taxon>Agaricomycotina</taxon>
        <taxon>Agaricomycetes</taxon>
        <taxon>Agaricomycetidae</taxon>
        <taxon>Agaricales</taxon>
        <taxon>Pluteineae</taxon>
        <taxon>Amanitaceae</taxon>
        <taxon>Amanita</taxon>
    </lineage>
</organism>
<protein>
    <recommendedName>
        <fullName evidence="4">Ribosome recycling factor domain-containing protein</fullName>
    </recommendedName>
</protein>
<name>A0A2A9N824_9AGAR</name>